<gene>
    <name evidence="1" type="ORF">GCL60_07980</name>
</gene>
<keyword evidence="2" id="KW-1185">Reference proteome</keyword>
<dbReference type="Proteomes" id="UP000437748">
    <property type="component" value="Unassembled WGS sequence"/>
</dbReference>
<evidence type="ECO:0000313" key="2">
    <source>
        <dbReference type="Proteomes" id="UP000437748"/>
    </source>
</evidence>
<evidence type="ECO:0000313" key="1">
    <source>
        <dbReference type="EMBL" id="KAB8038792.1"/>
    </source>
</evidence>
<comment type="caution">
    <text evidence="1">The sequence shown here is derived from an EMBL/GenBank/DDBJ whole genome shotgun (WGS) entry which is preliminary data.</text>
</comment>
<dbReference type="AlphaFoldDB" id="A0A6N6VRQ5"/>
<dbReference type="RefSeq" id="WP_153420126.1">
    <property type="nucleotide sequence ID" value="NZ_WFLM01000003.1"/>
</dbReference>
<reference evidence="1 2" key="1">
    <citation type="submission" date="2019-10" db="EMBL/GenBank/DDBJ databases">
        <title>New species of Slilvanegrellaceae.</title>
        <authorList>
            <person name="Pitt A."/>
            <person name="Hahn M.W."/>
        </authorList>
    </citation>
    <scope>NUCLEOTIDE SEQUENCE [LARGE SCALE GENOMIC DNA]</scope>
    <source>
        <strain evidence="1 2">SP-Ram-0.45-NSY-1</strain>
    </source>
</reference>
<accession>A0A6N6VRQ5</accession>
<name>A0A6N6VRQ5_9BACT</name>
<protein>
    <submittedName>
        <fullName evidence="1">Uncharacterized protein</fullName>
    </submittedName>
</protein>
<organism evidence="1 2">
    <name type="scientific">Silvanigrella paludirubra</name>
    <dbReference type="NCBI Taxonomy" id="2499159"/>
    <lineage>
        <taxon>Bacteria</taxon>
        <taxon>Pseudomonadati</taxon>
        <taxon>Bdellovibrionota</taxon>
        <taxon>Oligoflexia</taxon>
        <taxon>Silvanigrellales</taxon>
        <taxon>Silvanigrellaceae</taxon>
        <taxon>Silvanigrella</taxon>
    </lineage>
</organism>
<dbReference type="EMBL" id="WFLM01000003">
    <property type="protein sequence ID" value="KAB8038792.1"/>
    <property type="molecule type" value="Genomic_DNA"/>
</dbReference>
<sequence>MNQKKLKILLYLTLVNIFYFNNLYATKVDVFCSTLSMKWEWLKIDDKIYSVEGKWEKFLKKIDSNYFYEIDYFKINGGIHKIREIESLCIKNFGNSYILAQPATGFFSNWTVFGENSEFLSTGFTDTIVSCPKCYQKRANFSVRIFINSY</sequence>
<proteinExistence type="predicted"/>
<dbReference type="OrthoDB" id="5309656at2"/>